<feature type="domain" description="Haemin-degrading HemS/ChuX" evidence="1">
    <location>
        <begin position="32"/>
        <end position="158"/>
    </location>
</feature>
<evidence type="ECO:0000313" key="3">
    <source>
        <dbReference type="Proteomes" id="UP000194664"/>
    </source>
</evidence>
<dbReference type="InterPro" id="IPR053733">
    <property type="entry name" value="Heme_Transport_Util_sf"/>
</dbReference>
<dbReference type="AlphaFoldDB" id="A0A251WUF7"/>
<dbReference type="OrthoDB" id="316630at2"/>
<gene>
    <name evidence="2" type="ORF">BVC71_15020</name>
</gene>
<comment type="caution">
    <text evidence="2">The sequence shown here is derived from an EMBL/GenBank/DDBJ whole genome shotgun (WGS) entry which is preliminary data.</text>
</comment>
<evidence type="ECO:0000259" key="1">
    <source>
        <dbReference type="Pfam" id="PF05171"/>
    </source>
</evidence>
<dbReference type="Proteomes" id="UP000194664">
    <property type="component" value="Unassembled WGS sequence"/>
</dbReference>
<dbReference type="SUPFAM" id="SSF144064">
    <property type="entry name" value="Heme iron utilization protein-like"/>
    <property type="match status" value="1"/>
</dbReference>
<accession>A0A251WUF7</accession>
<reference evidence="2 3" key="1">
    <citation type="submission" date="2016-12" db="EMBL/GenBank/DDBJ databases">
        <title>The draft genome sequence of HSLHS2.</title>
        <authorList>
            <person name="Hu D."/>
            <person name="Wang L."/>
            <person name="Shao Z."/>
        </authorList>
    </citation>
    <scope>NUCLEOTIDE SEQUENCE [LARGE SCALE GENOMIC DNA]</scope>
    <source>
        <strain evidence="2">MCCC 1A06712</strain>
    </source>
</reference>
<name>A0A251WUF7_9RHOB</name>
<protein>
    <submittedName>
        <fullName evidence="2">Hemin-degrading factor</fullName>
    </submittedName>
</protein>
<feature type="domain" description="Haemin-degrading HemS/ChuX" evidence="1">
    <location>
        <begin position="211"/>
        <end position="342"/>
    </location>
</feature>
<dbReference type="Gene3D" id="3.40.1570.10">
    <property type="entry name" value="HemS/ChuS/ChuX like domains"/>
    <property type="match status" value="2"/>
</dbReference>
<sequence length="351" mass="38472">MGNSNTLTAAQIRQAILDNPKKRARDLADSLNIGEAALVAAQVTVGGATKITADPNALIPRLKELGPVMALTRTASVVHEKDGIYDNYHAGDHASMVLNGAIDLRMFPSHWVHAFAVRVEGDESVRHSIQIFDAAGDAVHKIHARQGTDIAALEKLTVDLATDDQPDTLTLATRQPAEAPKSNTAKLDILRSEWDRMTDTHQFLRLTSKLGMNRLGAYRIVGDPYVQRLHPDAVNTALEQLVATELPSMIFVGNRGCIQIHSGPIHNLRKMGPWQNVMDPEFNLHLRLDHIAEVYAVHKPTRRGMAHSIEAFDKDGAIILQIFGMRSDAGDFTEKFAALCAALPTLEKEAV</sequence>
<dbReference type="RefSeq" id="WP_086452511.1">
    <property type="nucleotide sequence ID" value="NZ_MSPP01000008.1"/>
</dbReference>
<dbReference type="Pfam" id="PF05171">
    <property type="entry name" value="HemS"/>
    <property type="match status" value="2"/>
</dbReference>
<dbReference type="InterPro" id="IPR007845">
    <property type="entry name" value="HemS/ChuX_dom"/>
</dbReference>
<organism evidence="2 3">
    <name type="scientific">Marivivens niveibacter</name>
    <dbReference type="NCBI Taxonomy" id="1930667"/>
    <lineage>
        <taxon>Bacteria</taxon>
        <taxon>Pseudomonadati</taxon>
        <taxon>Pseudomonadota</taxon>
        <taxon>Alphaproteobacteria</taxon>
        <taxon>Rhodobacterales</taxon>
        <taxon>Paracoccaceae</taxon>
        <taxon>Marivivens group</taxon>
        <taxon>Marivivens</taxon>
    </lineage>
</organism>
<evidence type="ECO:0000313" key="2">
    <source>
        <dbReference type="EMBL" id="OUD08119.1"/>
    </source>
</evidence>
<dbReference type="GO" id="GO:0006826">
    <property type="term" value="P:iron ion transport"/>
    <property type="evidence" value="ECO:0007669"/>
    <property type="project" value="InterPro"/>
</dbReference>
<dbReference type="EMBL" id="MSPP01000008">
    <property type="protein sequence ID" value="OUD08119.1"/>
    <property type="molecule type" value="Genomic_DNA"/>
</dbReference>
<proteinExistence type="predicted"/>
<dbReference type="CDD" id="cd16831">
    <property type="entry name" value="HemS-like_C"/>
    <property type="match status" value="1"/>
</dbReference>
<keyword evidence="3" id="KW-1185">Reference proteome</keyword>
<dbReference type="CDD" id="cd16830">
    <property type="entry name" value="HemS-like_N"/>
    <property type="match status" value="1"/>
</dbReference>